<sequence length="341" mass="37241">MNFIGELDFKPSPRTIARLAYYPSLAILALSRETAKGSYYTDYSEDNEMVVIWQFRKPNASAGRHHVPRIDAEFRSESLEFSSCGSFLVIKGYREPVQVVPLSAEVRNDPDSAIPDLQHTTGDDHSDESVLPDSTAAAQQSFRSSDSPATNPCGLNSLVPTASRSSALVSRTSGPHIRISNANNSISISTELGMEQANILRLPDGCAGGEGLTISVHPPRDESQHLLVIAVDQPPRPLYDAKKPTSSYPTAWNRNRHNWAENSDLPATITRDTRFISLPGPVAKVIGDLGVRGDRLIEAKGSPGLGKRGLDEPQADDVEGVSKRRVTGWPFEDERDPSRQS</sequence>
<name>A0AA39Y3U4_9PEZI</name>
<reference evidence="2" key="1">
    <citation type="submission" date="2023-06" db="EMBL/GenBank/DDBJ databases">
        <title>Genome-scale phylogeny and comparative genomics of the fungal order Sordariales.</title>
        <authorList>
            <consortium name="Lawrence Berkeley National Laboratory"/>
            <person name="Hensen N."/>
            <person name="Bonometti L."/>
            <person name="Westerberg I."/>
            <person name="Brannstrom I.O."/>
            <person name="Guillou S."/>
            <person name="Cros-Aarteil S."/>
            <person name="Calhoun S."/>
            <person name="Haridas S."/>
            <person name="Kuo A."/>
            <person name="Mondo S."/>
            <person name="Pangilinan J."/>
            <person name="Riley R."/>
            <person name="Labutti K."/>
            <person name="Andreopoulos B."/>
            <person name="Lipzen A."/>
            <person name="Chen C."/>
            <person name="Yanf M."/>
            <person name="Daum C."/>
            <person name="Ng V."/>
            <person name="Clum A."/>
            <person name="Steindorff A."/>
            <person name="Ohm R."/>
            <person name="Martin F."/>
            <person name="Silar P."/>
            <person name="Natvig D."/>
            <person name="Lalanne C."/>
            <person name="Gautier V."/>
            <person name="Ament-Velasquez S.L."/>
            <person name="Kruys A."/>
            <person name="Hutchinson M.I."/>
            <person name="Powell A.J."/>
            <person name="Barry K."/>
            <person name="Miller A.N."/>
            <person name="Grigoriev I.V."/>
            <person name="Debuchy R."/>
            <person name="Gladieux P."/>
            <person name="Thoren M.H."/>
            <person name="Johannesson H."/>
        </authorList>
    </citation>
    <scope>NUCLEOTIDE SEQUENCE</scope>
    <source>
        <strain evidence="2">SMH2532-1</strain>
    </source>
</reference>
<dbReference type="AlphaFoldDB" id="A0AA39Y3U4"/>
<feature type="region of interest" description="Disordered" evidence="1">
    <location>
        <begin position="298"/>
        <end position="341"/>
    </location>
</feature>
<keyword evidence="3" id="KW-1185">Reference proteome</keyword>
<feature type="compositionally biased region" description="Polar residues" evidence="1">
    <location>
        <begin position="136"/>
        <end position="158"/>
    </location>
</feature>
<feature type="region of interest" description="Disordered" evidence="1">
    <location>
        <begin position="106"/>
        <end position="158"/>
    </location>
</feature>
<evidence type="ECO:0000313" key="2">
    <source>
        <dbReference type="EMBL" id="KAK0645511.1"/>
    </source>
</evidence>
<dbReference type="EMBL" id="JAULSV010000004">
    <property type="protein sequence ID" value="KAK0645511.1"/>
    <property type="molecule type" value="Genomic_DNA"/>
</dbReference>
<evidence type="ECO:0000313" key="3">
    <source>
        <dbReference type="Proteomes" id="UP001174936"/>
    </source>
</evidence>
<organism evidence="2 3">
    <name type="scientific">Cercophora newfieldiana</name>
    <dbReference type="NCBI Taxonomy" id="92897"/>
    <lineage>
        <taxon>Eukaryota</taxon>
        <taxon>Fungi</taxon>
        <taxon>Dikarya</taxon>
        <taxon>Ascomycota</taxon>
        <taxon>Pezizomycotina</taxon>
        <taxon>Sordariomycetes</taxon>
        <taxon>Sordariomycetidae</taxon>
        <taxon>Sordariales</taxon>
        <taxon>Lasiosphaeriaceae</taxon>
        <taxon>Cercophora</taxon>
    </lineage>
</organism>
<protein>
    <submittedName>
        <fullName evidence="2">Uncharacterized protein</fullName>
    </submittedName>
</protein>
<accession>A0AA39Y3U4</accession>
<evidence type="ECO:0000256" key="1">
    <source>
        <dbReference type="SAM" id="MobiDB-lite"/>
    </source>
</evidence>
<dbReference type="Proteomes" id="UP001174936">
    <property type="component" value="Unassembled WGS sequence"/>
</dbReference>
<comment type="caution">
    <text evidence="2">The sequence shown here is derived from an EMBL/GenBank/DDBJ whole genome shotgun (WGS) entry which is preliminary data.</text>
</comment>
<proteinExistence type="predicted"/>
<gene>
    <name evidence="2" type="ORF">B0T16DRAFT_141092</name>
</gene>